<dbReference type="RefSeq" id="WP_239160910.1">
    <property type="nucleotide sequence ID" value="NZ_BOPH01000124.1"/>
</dbReference>
<dbReference type="AlphaFoldDB" id="A0A8J4A5F8"/>
<dbReference type="InterPro" id="IPR017146">
    <property type="entry name" value="Lanti_2_LanM"/>
</dbReference>
<protein>
    <submittedName>
        <fullName evidence="2">Lanthionine synthetase</fullName>
    </submittedName>
</protein>
<dbReference type="NCBIfam" id="TIGR03897">
    <property type="entry name" value="lanti_2_LanM"/>
    <property type="match status" value="1"/>
</dbReference>
<dbReference type="CDD" id="cd04792">
    <property type="entry name" value="LanM-like"/>
    <property type="match status" value="1"/>
</dbReference>
<dbReference type="PRINTS" id="PR01950">
    <property type="entry name" value="LANCSUPER"/>
</dbReference>
<sequence length="953" mass="101311">MPQTQVADAVLGSLVTPSLAHLATRLGSVNGMTGAERDVVHTAAASALQDALQLRTNRVLLVELHAARLSGRLTADDATARWRQWQELAAGRGFWESLSEHYPTLLDRLARMVGNRCDAAFAFARRFAADRPAIAGLVGTDPGELVEVEFGAGDSHRGGQTVALVRCSGARLVYKPRSVAVDVALDRFLAGFLTGPDRIRVPAVVVGDGYGWAAHVEHRYCADDAELHTFYRNLGHWLAVMRLLGGSDLHAENLVAAGPVPVVVDCETLFTPPPPERPSGYGLATDRAGALVGNTVLGTGLLPGRGLGLGWRGIDMSAIGSLPGQQPTSRLPVIVDDGTDLARMGYADVPAPTALNHPSPKPVLGRFWDDVVTGFEELTGRLRGLDTDGRLDLTGFADVPIRVVLRSTESYAEVGRMLWHPRSLHDEPAARRHAADLLARQAANAPGRPDDPVVIDAEVADLLVADVPMFTTTPGDGRMDGPGGTVWGDARDLVGVALDRWRATDVALERLVIRSAMVSAYLNEGWLPEQRRLTPSTVRADDLDRRRRAAAHGIVRDVVDSAIHAEDGTVTWIAAGLAATGWAVLPLALDMYAGSPGVAVLLAAYAREMARGRADPVEEVPRLLEQVLHTMRTAETQWVADRARVRQARPESPGGYVGVGSRIWGWLLLGRLGAVDRAEALRRAGDLLVEVPGTLSDDAIDLMHGMAGTVVPLMRLHEGTGSAEALALAVTIGERLTAAATVRDGLAWWTTSPMLPEGIGGLAHGATGISWALARLAAVTGDARAREVAAMGFDYEETLYEPGIGGWRDLRTPDVTVAAWCHGAGGIGVVAADLMRTGFGDGDRWRDVLRRAGEACRSHGTGWNHTICHGDLGAWEVMRLALDGGVGPDGVNVPGLSAFVLSGLEKYGPVSGFARDVFTPGLLPGLGGVAYQLLRMHPDSDLPSVMLPDPGAP</sequence>
<reference evidence="2" key="1">
    <citation type="submission" date="2021-01" db="EMBL/GenBank/DDBJ databases">
        <title>Whole genome shotgun sequence of Virgisporangium ochraceum NBRC 16418.</title>
        <authorList>
            <person name="Komaki H."/>
            <person name="Tamura T."/>
        </authorList>
    </citation>
    <scope>NUCLEOTIDE SEQUENCE</scope>
    <source>
        <strain evidence="2">NBRC 16418</strain>
    </source>
</reference>
<dbReference type="SUPFAM" id="SSF158745">
    <property type="entry name" value="LanC-like"/>
    <property type="match status" value="1"/>
</dbReference>
<evidence type="ECO:0000259" key="1">
    <source>
        <dbReference type="Pfam" id="PF13575"/>
    </source>
</evidence>
<dbReference type="InterPro" id="IPR025410">
    <property type="entry name" value="Lant_dehyd"/>
</dbReference>
<organism evidence="2 3">
    <name type="scientific">Virgisporangium ochraceum</name>
    <dbReference type="NCBI Taxonomy" id="65505"/>
    <lineage>
        <taxon>Bacteria</taxon>
        <taxon>Bacillati</taxon>
        <taxon>Actinomycetota</taxon>
        <taxon>Actinomycetes</taxon>
        <taxon>Micromonosporales</taxon>
        <taxon>Micromonosporaceae</taxon>
        <taxon>Virgisporangium</taxon>
    </lineage>
</organism>
<dbReference type="Gene3D" id="1.50.10.20">
    <property type="match status" value="1"/>
</dbReference>
<evidence type="ECO:0000313" key="2">
    <source>
        <dbReference type="EMBL" id="GIJ73715.1"/>
    </source>
</evidence>
<proteinExistence type="predicted"/>
<keyword evidence="3" id="KW-1185">Reference proteome</keyword>
<feature type="domain" description="Lantibiotic biosynthesis protein dehydration" evidence="1">
    <location>
        <begin position="102"/>
        <end position="472"/>
    </location>
</feature>
<accession>A0A8J4A5F8</accession>
<name>A0A8J4A5F8_9ACTN</name>
<dbReference type="InterPro" id="IPR007822">
    <property type="entry name" value="LANC-like"/>
</dbReference>
<dbReference type="PIRSF" id="PIRSF037228">
    <property type="entry name" value="Lant_mod_RumM"/>
    <property type="match status" value="1"/>
</dbReference>
<dbReference type="EMBL" id="BOPH01000124">
    <property type="protein sequence ID" value="GIJ73715.1"/>
    <property type="molecule type" value="Genomic_DNA"/>
</dbReference>
<gene>
    <name evidence="2" type="ORF">Voc01_086320</name>
</gene>
<comment type="caution">
    <text evidence="2">The sequence shown here is derived from an EMBL/GenBank/DDBJ whole genome shotgun (WGS) entry which is preliminary data.</text>
</comment>
<evidence type="ECO:0000313" key="3">
    <source>
        <dbReference type="Proteomes" id="UP000635606"/>
    </source>
</evidence>
<dbReference type="Pfam" id="PF13575">
    <property type="entry name" value="DUF4135"/>
    <property type="match status" value="1"/>
</dbReference>
<dbReference type="GO" id="GO:0031179">
    <property type="term" value="P:peptide modification"/>
    <property type="evidence" value="ECO:0007669"/>
    <property type="project" value="InterPro"/>
</dbReference>
<dbReference type="SMART" id="SM01260">
    <property type="entry name" value="LANC_like"/>
    <property type="match status" value="1"/>
</dbReference>
<dbReference type="Proteomes" id="UP000635606">
    <property type="component" value="Unassembled WGS sequence"/>
</dbReference>
<dbReference type="Pfam" id="PF05147">
    <property type="entry name" value="LANC_like"/>
    <property type="match status" value="1"/>
</dbReference>